<accession>A0A2T0GSI8</accession>
<dbReference type="Gene3D" id="3.90.1200.10">
    <property type="match status" value="1"/>
</dbReference>
<proteinExistence type="predicted"/>
<gene>
    <name evidence="1" type="ORF">CEP50_17545</name>
</gene>
<dbReference type="InParanoid" id="A0A2T0GSI8"/>
<dbReference type="EMBL" id="PVSR01000044">
    <property type="protein sequence ID" value="PRW62057.1"/>
    <property type="molecule type" value="Genomic_DNA"/>
</dbReference>
<dbReference type="AlphaFoldDB" id="A0A2T0GSI8"/>
<protein>
    <submittedName>
        <fullName evidence="1">Uncharacterized protein</fullName>
    </submittedName>
</protein>
<name>A0A2T0GSI8_ACTMO</name>
<sequence length="356" mass="39544">MDGIPAVEGLLTRLGLGVFLRDSLKAPIGRNDVWAGPTTVGKDVFVKRLLGSEEDVSSRMRRLMDFERFSAELPPGSARSPTLLGSDEKAGIVVYEYLDNTRNAVELVVDESFDDELSELVGNAMGRLHGTDPGTEVTIDTSEPPQPSVRLLYGLSSSMFENLSFGELSAWRIMQQDEELIRGVERLREMERRAPKVPAHCDLRVDQFLVAEDGLYVTDWEEFRLADAARDVGAFAGEWLHRSVLDIVTSRGDTTFVDTELTHEKVLERGVTKMRRLLPRVHHFWRGYLGARPSIDEEFESRATAFAGWHLLDRLIAAAARTARLSGIERAAAGVGRAALLTPEKFASTLGFEGAR</sequence>
<dbReference type="InterPro" id="IPR011009">
    <property type="entry name" value="Kinase-like_dom_sf"/>
</dbReference>
<comment type="caution">
    <text evidence="1">The sequence shown here is derived from an EMBL/GenBank/DDBJ whole genome shotgun (WGS) entry which is preliminary data.</text>
</comment>
<reference evidence="1 2" key="1">
    <citation type="submission" date="2018-03" db="EMBL/GenBank/DDBJ databases">
        <title>Actinopolyspora mortivallis from Sahara, screening for active biomolecules.</title>
        <authorList>
            <person name="Selama O."/>
            <person name="Wellington E.M.H."/>
            <person name="Hacene H."/>
        </authorList>
    </citation>
    <scope>NUCLEOTIDE SEQUENCE [LARGE SCALE GENOMIC DNA]</scope>
    <source>
        <strain evidence="1 2">M5A</strain>
    </source>
</reference>
<dbReference type="SUPFAM" id="SSF56112">
    <property type="entry name" value="Protein kinase-like (PK-like)"/>
    <property type="match status" value="1"/>
</dbReference>
<keyword evidence="2" id="KW-1185">Reference proteome</keyword>
<organism evidence="1 2">
    <name type="scientific">Actinopolyspora mortivallis</name>
    <dbReference type="NCBI Taxonomy" id="33906"/>
    <lineage>
        <taxon>Bacteria</taxon>
        <taxon>Bacillati</taxon>
        <taxon>Actinomycetota</taxon>
        <taxon>Actinomycetes</taxon>
        <taxon>Actinopolysporales</taxon>
        <taxon>Actinopolysporaceae</taxon>
        <taxon>Actinopolyspora</taxon>
    </lineage>
</organism>
<dbReference type="Proteomes" id="UP000239352">
    <property type="component" value="Unassembled WGS sequence"/>
</dbReference>
<evidence type="ECO:0000313" key="2">
    <source>
        <dbReference type="Proteomes" id="UP000239352"/>
    </source>
</evidence>
<evidence type="ECO:0000313" key="1">
    <source>
        <dbReference type="EMBL" id="PRW62057.1"/>
    </source>
</evidence>
<dbReference type="NCBIfam" id="NF038156">
    <property type="entry name" value="lant_syn_V_LxmK"/>
    <property type="match status" value="1"/>
</dbReference>